<dbReference type="InterPro" id="IPR025286">
    <property type="entry name" value="MOFRL_assoc_dom"/>
</dbReference>
<dbReference type="RefSeq" id="WP_153712976.1">
    <property type="nucleotide sequence ID" value="NZ_CP045871.1"/>
</dbReference>
<evidence type="ECO:0000259" key="2">
    <source>
        <dbReference type="Pfam" id="PF13660"/>
    </source>
</evidence>
<dbReference type="InterPro" id="IPR007835">
    <property type="entry name" value="MOFRL"/>
</dbReference>
<dbReference type="Pfam" id="PF05161">
    <property type="entry name" value="MOFRL"/>
    <property type="match status" value="1"/>
</dbReference>
<feature type="domain" description="MOFRL" evidence="1">
    <location>
        <begin position="301"/>
        <end position="405"/>
    </location>
</feature>
<proteinExistence type="predicted"/>
<dbReference type="InterPro" id="IPR037035">
    <property type="entry name" value="GK-like_C_sf"/>
</dbReference>
<reference evidence="3 4" key="1">
    <citation type="submission" date="2019-11" db="EMBL/GenBank/DDBJ databases">
        <authorList>
            <person name="Khan S.A."/>
            <person name="Jeon C.O."/>
            <person name="Chun B.H."/>
        </authorList>
    </citation>
    <scope>NUCLEOTIDE SEQUENCE [LARGE SCALE GENOMIC DNA]</scope>
    <source>
        <strain evidence="3 4">IMCC 1097</strain>
    </source>
</reference>
<dbReference type="GO" id="GO:0005737">
    <property type="term" value="C:cytoplasm"/>
    <property type="evidence" value="ECO:0007669"/>
    <property type="project" value="TreeGrafter"/>
</dbReference>
<dbReference type="PANTHER" id="PTHR12227:SF0">
    <property type="entry name" value="GLYCERATE KINASE"/>
    <property type="match status" value="1"/>
</dbReference>
<dbReference type="Pfam" id="PF13660">
    <property type="entry name" value="DUF4147"/>
    <property type="match status" value="1"/>
</dbReference>
<dbReference type="EMBL" id="CP045871">
    <property type="protein sequence ID" value="QGG79472.1"/>
    <property type="molecule type" value="Genomic_DNA"/>
</dbReference>
<dbReference type="Gene3D" id="3.40.50.10180">
    <property type="entry name" value="Glycerate kinase, MOFRL-like N-terminal domain"/>
    <property type="match status" value="1"/>
</dbReference>
<accession>A0A5Q2QB31</accession>
<dbReference type="GO" id="GO:0008887">
    <property type="term" value="F:glycerate kinase activity"/>
    <property type="evidence" value="ECO:0007669"/>
    <property type="project" value="InterPro"/>
</dbReference>
<dbReference type="OrthoDB" id="9766552at2"/>
<dbReference type="AlphaFoldDB" id="A0A5Q2QB31"/>
<keyword evidence="4" id="KW-1185">Reference proteome</keyword>
<evidence type="ECO:0000313" key="4">
    <source>
        <dbReference type="Proteomes" id="UP000388235"/>
    </source>
</evidence>
<organism evidence="3 4">
    <name type="scientific">Litorivicinus lipolyticus</name>
    <dbReference type="NCBI Taxonomy" id="418701"/>
    <lineage>
        <taxon>Bacteria</taxon>
        <taxon>Pseudomonadati</taxon>
        <taxon>Pseudomonadota</taxon>
        <taxon>Gammaproteobacteria</taxon>
        <taxon>Oceanospirillales</taxon>
        <taxon>Litorivicinaceae</taxon>
        <taxon>Litorivicinus</taxon>
    </lineage>
</organism>
<dbReference type="Proteomes" id="UP000388235">
    <property type="component" value="Chromosome"/>
</dbReference>
<dbReference type="Gene3D" id="3.40.1480.10">
    <property type="entry name" value="MOFRL domain"/>
    <property type="match status" value="1"/>
</dbReference>
<dbReference type="InterPro" id="IPR039760">
    <property type="entry name" value="MOFRL_protein"/>
</dbReference>
<protein>
    <submittedName>
        <fullName evidence="3">DUF4147 domain-containing protein</fullName>
    </submittedName>
</protein>
<dbReference type="InterPro" id="IPR038614">
    <property type="entry name" value="GK_N_sf"/>
</dbReference>
<evidence type="ECO:0000313" key="3">
    <source>
        <dbReference type="EMBL" id="QGG79472.1"/>
    </source>
</evidence>
<evidence type="ECO:0000259" key="1">
    <source>
        <dbReference type="Pfam" id="PF05161"/>
    </source>
</evidence>
<feature type="domain" description="MOFRL-associated" evidence="2">
    <location>
        <begin position="8"/>
        <end position="225"/>
    </location>
</feature>
<gene>
    <name evidence="3" type="ORF">GH975_02375</name>
</gene>
<dbReference type="KEGG" id="llp:GH975_02375"/>
<name>A0A5Q2QB31_9GAMM</name>
<sequence length="412" mass="42081">MTQPRDSLTAMMQAALAAADPAQAIHGRLPDCKKLVVLGAGKAAAAMARAVEQQFSGSIRGAVVTRYGHAVDCQHVEVIEAAHPTPDANSVRGAQRLLQLAGGAADDEQVLMLLSGGASSLIAYPPAGVELAEIQAITKQLLNGGSTIGQLNTVRRHLSQIGGGRLAAACAGAGLTTLVISDVTGDVLHDIGSGPTSADPTSVGDVLALFKQFEVTPSDAVLAHLRGPNGETPNAVPGHVELVATPQQALVAAADVAEAAGINVLNLGAFIEADALETAKVMAAIALQVQQYQQPIRTPAVILSGGESTVTVRGEGIGGRNVEFAMGMVQALHGSRDIVGLAIDTDGVDGAAEVAGAWFDSGSMDAANAQGHALAEYQARNDGHRFFAATGEQIVTGPTLTNVNDFRAILVR</sequence>
<dbReference type="SUPFAM" id="SSF82544">
    <property type="entry name" value="GckA/TtuD-like"/>
    <property type="match status" value="1"/>
</dbReference>
<dbReference type="PANTHER" id="PTHR12227">
    <property type="entry name" value="GLYCERATE KINASE"/>
    <property type="match status" value="1"/>
</dbReference>